<dbReference type="EMBL" id="DXBN01000045">
    <property type="protein sequence ID" value="HIZ52678.1"/>
    <property type="molecule type" value="Genomic_DNA"/>
</dbReference>
<comment type="caution">
    <text evidence="1">The sequence shown here is derived from an EMBL/GenBank/DDBJ whole genome shotgun (WGS) entry which is preliminary data.</text>
</comment>
<protein>
    <submittedName>
        <fullName evidence="1">TIGR02678 family protein</fullName>
    </submittedName>
</protein>
<proteinExistence type="predicted"/>
<accession>A0A9D2JHV4</accession>
<evidence type="ECO:0000313" key="1">
    <source>
        <dbReference type="EMBL" id="HIZ52678.1"/>
    </source>
</evidence>
<organism evidence="1 2">
    <name type="scientific">Candidatus Enterococcus avicola</name>
    <dbReference type="NCBI Taxonomy" id="2838561"/>
    <lineage>
        <taxon>Bacteria</taxon>
        <taxon>Bacillati</taxon>
        <taxon>Bacillota</taxon>
        <taxon>Bacilli</taxon>
        <taxon>Lactobacillales</taxon>
        <taxon>Enterococcaceae</taxon>
        <taxon>Enterococcus</taxon>
    </lineage>
</organism>
<dbReference type="Proteomes" id="UP000824063">
    <property type="component" value="Unassembled WGS sequence"/>
</dbReference>
<gene>
    <name evidence="1" type="ORF">IAA20_01885</name>
</gene>
<dbReference type="AlphaFoldDB" id="A0A9D2JHV4"/>
<feature type="non-terminal residue" evidence="1">
    <location>
        <position position="1"/>
    </location>
</feature>
<sequence length="215" mass="25568">VLFQTTPQTRAFLARAPQSYTQYENFGMFWSEVQASQNLEENQLLYQRLMLEPMIQRTPENEEVFNRLRNYYHWMEEYTENNTDFRFELYRDYAAFTLENRESRQEVFPSRRVIDDLMIQLATLIRKAELDPSSHGVITITQAKWSNLLLELQSNYQAYWSKEFSEMSLPQLGSTLLQRGYDWGLLQENGQQIMILPTMSRLIAEMEKLNETVGC</sequence>
<dbReference type="InterPro" id="IPR013494">
    <property type="entry name" value="CHP02678"/>
</dbReference>
<name>A0A9D2JHV4_9ENTE</name>
<reference evidence="1" key="1">
    <citation type="journal article" date="2021" name="PeerJ">
        <title>Extensive microbial diversity within the chicken gut microbiome revealed by metagenomics and culture.</title>
        <authorList>
            <person name="Gilroy R."/>
            <person name="Ravi A."/>
            <person name="Getino M."/>
            <person name="Pursley I."/>
            <person name="Horton D.L."/>
            <person name="Alikhan N.F."/>
            <person name="Baker D."/>
            <person name="Gharbi K."/>
            <person name="Hall N."/>
            <person name="Watson M."/>
            <person name="Adriaenssens E.M."/>
            <person name="Foster-Nyarko E."/>
            <person name="Jarju S."/>
            <person name="Secka A."/>
            <person name="Antonio M."/>
            <person name="Oren A."/>
            <person name="Chaudhuri R.R."/>
            <person name="La Ragione R."/>
            <person name="Hildebrand F."/>
            <person name="Pallen M.J."/>
        </authorList>
    </citation>
    <scope>NUCLEOTIDE SEQUENCE</scope>
    <source>
        <strain evidence="1">CHK172-16539</strain>
    </source>
</reference>
<evidence type="ECO:0000313" key="2">
    <source>
        <dbReference type="Proteomes" id="UP000824063"/>
    </source>
</evidence>
<reference evidence="1" key="2">
    <citation type="submission" date="2021-04" db="EMBL/GenBank/DDBJ databases">
        <authorList>
            <person name="Gilroy R."/>
        </authorList>
    </citation>
    <scope>NUCLEOTIDE SEQUENCE</scope>
    <source>
        <strain evidence="1">CHK172-16539</strain>
    </source>
</reference>
<dbReference type="Pfam" id="PF09661">
    <property type="entry name" value="DUF2398"/>
    <property type="match status" value="1"/>
</dbReference>